<dbReference type="Gene3D" id="3.30.2000.20">
    <property type="match status" value="1"/>
</dbReference>
<protein>
    <submittedName>
        <fullName evidence="1">Uncharacterized protein</fullName>
    </submittedName>
</protein>
<evidence type="ECO:0000313" key="1">
    <source>
        <dbReference type="EMBL" id="AXA25643.1"/>
    </source>
</evidence>
<dbReference type="Proteomes" id="UP000251617">
    <property type="component" value="Chromosome"/>
</dbReference>
<organism evidence="1 2">
    <name type="scientific">Pseudomonas putida</name>
    <name type="common">Arthrobacter siderocapsulatus</name>
    <dbReference type="NCBI Taxonomy" id="303"/>
    <lineage>
        <taxon>Bacteria</taxon>
        <taxon>Pseudomonadati</taxon>
        <taxon>Pseudomonadota</taxon>
        <taxon>Gammaproteobacteria</taxon>
        <taxon>Pseudomonadales</taxon>
        <taxon>Pseudomonadaceae</taxon>
        <taxon>Pseudomonas</taxon>
    </lineage>
</organism>
<sequence length="145" mass="15553">MSQALARQAIEIKLMAWATARPIRVANFEQGFEAGADETYLQAFQLPAGTTCRYLGGDAYEYSGVYQVSIVCPAGQPLATAESLVDELSSLFRVDSELSRNGFEGLVTEPVGQGPAITESATYTVPASFTYRGVADSSVLSRARE</sequence>
<dbReference type="InterPro" id="IPR025395">
    <property type="entry name" value="Phage_tail_terminator-like"/>
</dbReference>
<gene>
    <name evidence="1" type="ORF">C1S65_16540</name>
</gene>
<accession>A0AAD0PFK6</accession>
<dbReference type="Pfam" id="PF13554">
    <property type="entry name" value="Phage_tail_terminator_5"/>
    <property type="match status" value="1"/>
</dbReference>
<evidence type="ECO:0000313" key="2">
    <source>
        <dbReference type="Proteomes" id="UP000251617"/>
    </source>
</evidence>
<name>A0AAD0PFK6_PSEPU</name>
<dbReference type="RefSeq" id="WP_112898615.1">
    <property type="nucleotide sequence ID" value="NZ_CP030750.1"/>
</dbReference>
<dbReference type="EMBL" id="CP030750">
    <property type="protein sequence ID" value="AXA25643.1"/>
    <property type="molecule type" value="Genomic_DNA"/>
</dbReference>
<proteinExistence type="predicted"/>
<reference evidence="1 2" key="1">
    <citation type="submission" date="2018-06" db="EMBL/GenBank/DDBJ databases">
        <title>The genome of Pseudomonas putida NX-1, a lignin degrader.</title>
        <authorList>
            <person name="Xu Z."/>
        </authorList>
    </citation>
    <scope>NUCLEOTIDE SEQUENCE [LARGE SCALE GENOMIC DNA]</scope>
    <source>
        <strain evidence="1 2">NX-1</strain>
    </source>
</reference>
<dbReference type="AlphaFoldDB" id="A0AAD0PFK6"/>